<sequence length="86" mass="8841">MRRRGGPGDVVARRPLSLVGVLFVVAAIAHVWWWTVTPGPGRTFSTALGGGQYVAAASALATYPTAHPAYVAAAIVGVALVVRDAT</sequence>
<dbReference type="RefSeq" id="WP_136361111.1">
    <property type="nucleotide sequence ID" value="NZ_VRYN01000002.1"/>
</dbReference>
<reference evidence="3 5" key="2">
    <citation type="submission" date="2019-07" db="EMBL/GenBank/DDBJ databases">
        <title>Genomic Encyclopedia of Archaeal and Bacterial Type Strains, Phase II (KMG-II): from individual species to whole genera.</title>
        <authorList>
            <person name="Goeker M."/>
        </authorList>
    </citation>
    <scope>NUCLEOTIDE SEQUENCE [LARGE SCALE GENOMIC DNA]</scope>
    <source>
        <strain evidence="3 5">DSM 3754</strain>
    </source>
</reference>
<dbReference type="EMBL" id="VRYN01000002">
    <property type="protein sequence ID" value="TYO76466.1"/>
    <property type="molecule type" value="Genomic_DNA"/>
</dbReference>
<gene>
    <name evidence="3" type="ORF">APQ99_01103</name>
    <name evidence="2" type="ORF">HBSAL_03810</name>
</gene>
<feature type="transmembrane region" description="Helical" evidence="1">
    <location>
        <begin position="12"/>
        <end position="33"/>
    </location>
</feature>
<feature type="transmembrane region" description="Helical" evidence="1">
    <location>
        <begin position="53"/>
        <end position="82"/>
    </location>
</feature>
<dbReference type="AlphaFoldDB" id="A0A4D6GTL8"/>
<evidence type="ECO:0000313" key="5">
    <source>
        <dbReference type="Proteomes" id="UP000323075"/>
    </source>
</evidence>
<dbReference type="GeneID" id="39854631"/>
<proteinExistence type="predicted"/>
<keyword evidence="1" id="KW-1133">Transmembrane helix</keyword>
<reference evidence="2 4" key="1">
    <citation type="journal article" date="2019" name="Microbiol. Resour. Announc.">
        <title>The Genome Sequence of the Halobacterium salinarum Type Strain Is Closely Related to That of Laboratory Strains NRC-1 and R1.</title>
        <authorList>
            <person name="Pfeiffer F."/>
            <person name="Marchfelder A."/>
            <person name="Habermann B."/>
            <person name="Dyall-Smith M.L."/>
        </authorList>
    </citation>
    <scope>NUCLEOTIDE SEQUENCE [LARGE SCALE GENOMIC DNA]</scope>
    <source>
        <strain evidence="2">91-R6</strain>
        <strain evidence="4">ATCC 33171 / DSM 3754 / JCM 8978 / NBRC 102687 / NCIMB 764 / 91-R6</strain>
    </source>
</reference>
<keyword evidence="1" id="KW-0812">Transmembrane</keyword>
<name>A0A4D6GTL8_HALS9</name>
<evidence type="ECO:0000313" key="2">
    <source>
        <dbReference type="EMBL" id="QCC44486.1"/>
    </source>
</evidence>
<keyword evidence="1" id="KW-0472">Membrane</keyword>
<dbReference type="Proteomes" id="UP000296216">
    <property type="component" value="Chromosome"/>
</dbReference>
<reference evidence="2" key="3">
    <citation type="journal article" name="MicrobiologyOpen">
        <title>Whole-genome comparison between the type strain of Halobacterium salinarum (DSM 3754(T)) and the laboratory strains R1 and NRC-1.</title>
        <authorList>
            <person name="Pfeiffer F."/>
            <person name="Losensky G."/>
            <person name="Marchfelder A."/>
            <person name="Habermann B."/>
            <person name="Dyall-Smith M."/>
        </authorList>
    </citation>
    <scope>NUCLEOTIDE SEQUENCE</scope>
    <source>
        <strain evidence="2">91-R6</strain>
    </source>
</reference>
<accession>A0A4D6GTL8</accession>
<dbReference type="Proteomes" id="UP000323075">
    <property type="component" value="Unassembled WGS sequence"/>
</dbReference>
<protein>
    <submittedName>
        <fullName evidence="2">Uncharacterized protein</fullName>
    </submittedName>
</protein>
<evidence type="ECO:0000313" key="3">
    <source>
        <dbReference type="EMBL" id="TYO76466.1"/>
    </source>
</evidence>
<evidence type="ECO:0000256" key="1">
    <source>
        <dbReference type="SAM" id="Phobius"/>
    </source>
</evidence>
<organism evidence="2 4">
    <name type="scientific">Halobacterium salinarum (strain ATCC 33171 / DSM 3754 / JCM 8978 / NBRC 102687 / NCIMB 764 / 91-R6)</name>
    <dbReference type="NCBI Taxonomy" id="2597657"/>
    <lineage>
        <taxon>Archaea</taxon>
        <taxon>Methanobacteriati</taxon>
        <taxon>Methanobacteriota</taxon>
        <taxon>Stenosarchaea group</taxon>
        <taxon>Halobacteria</taxon>
        <taxon>Halobacteriales</taxon>
        <taxon>Halobacteriaceae</taxon>
        <taxon>Halobacterium</taxon>
    </lineage>
</organism>
<evidence type="ECO:0000313" key="4">
    <source>
        <dbReference type="Proteomes" id="UP000296216"/>
    </source>
</evidence>
<dbReference type="EMBL" id="CP038631">
    <property type="protein sequence ID" value="QCC44486.1"/>
    <property type="molecule type" value="Genomic_DNA"/>
</dbReference>